<organism evidence="1 2">
    <name type="scientific">Pseudomonas saxonica</name>
    <dbReference type="NCBI Taxonomy" id="2600598"/>
    <lineage>
        <taxon>Bacteria</taxon>
        <taxon>Pseudomonadati</taxon>
        <taxon>Pseudomonadota</taxon>
        <taxon>Gammaproteobacteria</taxon>
        <taxon>Pseudomonadales</taxon>
        <taxon>Pseudomonadaceae</taxon>
        <taxon>Pseudomonas</taxon>
    </lineage>
</organism>
<comment type="caution">
    <text evidence="1">The sequence shown here is derived from an EMBL/GenBank/DDBJ whole genome shotgun (WGS) entry which is preliminary data.</text>
</comment>
<dbReference type="OrthoDB" id="6994821at2"/>
<evidence type="ECO:0000313" key="1">
    <source>
        <dbReference type="EMBL" id="TWR82456.1"/>
    </source>
</evidence>
<evidence type="ECO:0000313" key="2">
    <source>
        <dbReference type="Proteomes" id="UP000317901"/>
    </source>
</evidence>
<dbReference type="EMBL" id="VFIP01000067">
    <property type="protein sequence ID" value="TWR82456.1"/>
    <property type="molecule type" value="Genomic_DNA"/>
</dbReference>
<accession>A0A5C5PR25</accession>
<evidence type="ECO:0008006" key="3">
    <source>
        <dbReference type="Google" id="ProtNLM"/>
    </source>
</evidence>
<dbReference type="RefSeq" id="WP_146427485.1">
    <property type="nucleotide sequence ID" value="NZ_VFIP01000067.1"/>
</dbReference>
<protein>
    <recommendedName>
        <fullName evidence="3">PD-(D/E)XK nuclease family protein</fullName>
    </recommendedName>
</protein>
<dbReference type="Proteomes" id="UP000317901">
    <property type="component" value="Unassembled WGS sequence"/>
</dbReference>
<gene>
    <name evidence="1" type="ORF">FJD37_21935</name>
</gene>
<reference evidence="1 2" key="1">
    <citation type="submission" date="2019-06" db="EMBL/GenBank/DDBJ databases">
        <title>Pseudomonas bimorpha sp. nov. isolated from bovine raw milk and skim milk concentrate.</title>
        <authorList>
            <person name="Hofmann K."/>
            <person name="Huptas C."/>
            <person name="Doll E."/>
            <person name="Scherer S."/>
            <person name="Wenning M."/>
        </authorList>
    </citation>
    <scope>NUCLEOTIDE SEQUENCE [LARGE SCALE GENOMIC DNA]</scope>
    <source>
        <strain evidence="1 2">DSM 108990</strain>
    </source>
</reference>
<sequence length="407" mass="45325">MTFFSRLYRYRQSEFRNACEDYLTELLAEWLRLATEAGMLGEVLEGIFGYCEDSIGDTSTLATVRWDTQHIIGPGYGDATGKRPDLVGSGKNFFLIIENKVSAGFTSYESEETGEVKHQLPLYQAYRDSRPERYGGVAFITYTTDPPACWFGPVSYWSRVFNVMRRCYRKGNPDSAFNYIGLKVTQHMKEIGMAGTHFELSDIVVLPAYERLHQGMTQLGSIAKRELSQSLVAINSTTDGFPLQHAHLGELTPPTFFGAALSYEGQKASASSLLVWAGVLSKTCYDISPASEGLPELSIGFGVWGDSIDFVGPDEALISQLELSIPSGTDGKWAWHVDTQAYNGAPIYIFSTRLTFIDIFGMTNGKDWDETAQMFFKVRSQELLGALSSSQLSDDESFIERLNRLVS</sequence>
<dbReference type="AlphaFoldDB" id="A0A5C5PR25"/>
<proteinExistence type="predicted"/>
<name>A0A5C5PR25_9PSED</name>